<dbReference type="Proteomes" id="UP001198893">
    <property type="component" value="Unassembled WGS sequence"/>
</dbReference>
<name>A0AAW4WDK6_9FIRM</name>
<sequence length="272" mass="31755">MARKCKSYEELELSDDFMFAKVMQNKALCKELLELIMGFPIADIVYLEEQKTLDVAANAKSVRMDVYAADENQTIYDIEMQTGKKKHLPKRSRYYQGIIDIDETDKGIEYQSLNKSYVIFICTFDPFDAGRHIYSFENRCIQDLNLELGDGTGKIFLSAVGRQNDVSAEMKAFLEYLSKKTIETDFVHRLDREVQRVRDNQKWRKEYMQRQSDWIEDREEAKEEGKLELLNQYVSGMKAKNISETEIKNNLMDIFALPEEEAENLLQGGKEQ</sequence>
<gene>
    <name evidence="1" type="ORF">LKD47_06645</name>
</gene>
<dbReference type="RefSeq" id="WP_158564726.1">
    <property type="nucleotide sequence ID" value="NZ_JAJEQW010000005.1"/>
</dbReference>
<accession>A0AAW4WDK6</accession>
<proteinExistence type="predicted"/>
<dbReference type="InterPro" id="IPR010106">
    <property type="entry name" value="RpnA"/>
</dbReference>
<reference evidence="1" key="1">
    <citation type="submission" date="2021-10" db="EMBL/GenBank/DDBJ databases">
        <title>Anaerobic single-cell dispensing facilitates the cultivation of human gut bacteria.</title>
        <authorList>
            <person name="Afrizal A."/>
        </authorList>
    </citation>
    <scope>NUCLEOTIDE SEQUENCE</scope>
    <source>
        <strain evidence="1">CLA-AA-H204</strain>
    </source>
</reference>
<organism evidence="1 2">
    <name type="scientific">Roseburia amylophila</name>
    <dbReference type="NCBI Taxonomy" id="2981794"/>
    <lineage>
        <taxon>Bacteria</taxon>
        <taxon>Bacillati</taxon>
        <taxon>Bacillota</taxon>
        <taxon>Clostridia</taxon>
        <taxon>Lachnospirales</taxon>
        <taxon>Lachnospiraceae</taxon>
        <taxon>Roseburia</taxon>
    </lineage>
</organism>
<dbReference type="AlphaFoldDB" id="A0AAW4WDK6"/>
<evidence type="ECO:0000313" key="2">
    <source>
        <dbReference type="Proteomes" id="UP001198893"/>
    </source>
</evidence>
<comment type="caution">
    <text evidence="1">The sequence shown here is derived from an EMBL/GenBank/DDBJ whole genome shotgun (WGS) entry which is preliminary data.</text>
</comment>
<protein>
    <submittedName>
        <fullName evidence="1">Rpn family recombination-promoting nuclease/putative transposase</fullName>
    </submittedName>
</protein>
<dbReference type="Pfam" id="PF12784">
    <property type="entry name" value="PDDEXK_2"/>
    <property type="match status" value="1"/>
</dbReference>
<dbReference type="NCBIfam" id="TIGR01784">
    <property type="entry name" value="T_den_put_tspse"/>
    <property type="match status" value="1"/>
</dbReference>
<evidence type="ECO:0000313" key="1">
    <source>
        <dbReference type="EMBL" id="MCC2241978.1"/>
    </source>
</evidence>
<dbReference type="EMBL" id="JAJEQW010000005">
    <property type="protein sequence ID" value="MCC2241978.1"/>
    <property type="molecule type" value="Genomic_DNA"/>
</dbReference>